<sequence length="487" mass="52889">MKKWIILLCIALISSVIVPNSHVEASGNFQDIGDSHRAVTEISYLVNKNIINGVTSTHFVPDREVTRGEAAAMIGRSLGLNGTKRDTGFKDVGAGNMASGYIVELVNKKVISGYSDGTFRPNAKLNRGEMAILINRAFNLGGTNSSNSAQILMDKGIAQGMTDGSFGTNVTIIRSDFAVFLARTLNADFRVQSGDTSIFKTTQYVNVGSTTLNMRSKPQITNSPSNVIAKLTHGQAVSVASYTGNWAYIKVNNLKGYVDKSYLQSKKPSAVLPILPPAAGNDITVIIDPGHGGSDPGADGFGFLEKNVVLNVGNHMKAYFDKTAIQVKMTRTGDTFPSLTERAQFAGKYGGDLFVSIHANAFNNSANGQESFYYSSRAATNPYTNQSKALSIYMLGRMQEAWPLVNRGVKKGNLAVLRQNTVPATLVEMGFIDSATDIKYIQSETHRKNMGRALFLATLDYYYHYEGRTDLAQYYSVAGSSPSKRLH</sequence>
<dbReference type="PROSITE" id="PS51781">
    <property type="entry name" value="SH3B"/>
    <property type="match status" value="1"/>
</dbReference>
<accession>A0ABN4JVV1</accession>
<dbReference type="Pfam" id="PF01520">
    <property type="entry name" value="Amidase_3"/>
    <property type="match status" value="1"/>
</dbReference>
<dbReference type="Proteomes" id="UP000065533">
    <property type="component" value="Chromosome"/>
</dbReference>
<evidence type="ECO:0008006" key="8">
    <source>
        <dbReference type="Google" id="ProtNLM"/>
    </source>
</evidence>
<protein>
    <recommendedName>
        <fullName evidence="8">N-acetylmuramoyl-L-alanine amidase</fullName>
    </recommendedName>
</protein>
<dbReference type="InterPro" id="IPR001119">
    <property type="entry name" value="SLH_dom"/>
</dbReference>
<keyword evidence="1" id="KW-0378">Hydrolase</keyword>
<evidence type="ECO:0000256" key="1">
    <source>
        <dbReference type="ARBA" id="ARBA00022801"/>
    </source>
</evidence>
<keyword evidence="7" id="KW-1185">Reference proteome</keyword>
<evidence type="ECO:0000256" key="2">
    <source>
        <dbReference type="ARBA" id="ARBA00023316"/>
    </source>
</evidence>
<feature type="domain" description="SH3b" evidence="5">
    <location>
        <begin position="200"/>
        <end position="267"/>
    </location>
</feature>
<dbReference type="EMBL" id="CP013661">
    <property type="protein sequence ID" value="ALS77825.1"/>
    <property type="molecule type" value="Genomic_DNA"/>
</dbReference>
<dbReference type="InterPro" id="IPR002508">
    <property type="entry name" value="MurNAc-LAA_cat"/>
</dbReference>
<dbReference type="PROSITE" id="PS51272">
    <property type="entry name" value="SLH"/>
    <property type="match status" value="2"/>
</dbReference>
<gene>
    <name evidence="6" type="ORF">AUO94_03810</name>
</gene>
<organism evidence="6 7">
    <name type="scientific">Planococcus kocurii</name>
    <dbReference type="NCBI Taxonomy" id="1374"/>
    <lineage>
        <taxon>Bacteria</taxon>
        <taxon>Bacillati</taxon>
        <taxon>Bacillota</taxon>
        <taxon>Bacilli</taxon>
        <taxon>Bacillales</taxon>
        <taxon>Caryophanaceae</taxon>
        <taxon>Planococcus</taxon>
    </lineage>
</organism>
<evidence type="ECO:0000313" key="7">
    <source>
        <dbReference type="Proteomes" id="UP000065533"/>
    </source>
</evidence>
<dbReference type="Gene3D" id="3.40.630.40">
    <property type="entry name" value="Zn-dependent exopeptidases"/>
    <property type="match status" value="1"/>
</dbReference>
<reference evidence="6" key="1">
    <citation type="submission" date="2016-01" db="EMBL/GenBank/DDBJ databases">
        <title>Complete genome of Planococcus kocurri type strain.</title>
        <authorList>
            <person name="See-Too W.S."/>
        </authorList>
    </citation>
    <scope>NUCLEOTIDE SEQUENCE [LARGE SCALE GENOMIC DNA]</scope>
    <source>
        <strain evidence="6">ATCC 43650</strain>
    </source>
</reference>
<name>A0ABN4JVV1_9BACL</name>
<dbReference type="Gene3D" id="2.30.30.40">
    <property type="entry name" value="SH3 Domains"/>
    <property type="match status" value="1"/>
</dbReference>
<evidence type="ECO:0000313" key="6">
    <source>
        <dbReference type="EMBL" id="ALS77825.1"/>
    </source>
</evidence>
<evidence type="ECO:0000256" key="3">
    <source>
        <dbReference type="SAM" id="SignalP"/>
    </source>
</evidence>
<dbReference type="RefSeq" id="WP_058384496.1">
    <property type="nucleotide sequence ID" value="NZ_CP013661.2"/>
</dbReference>
<dbReference type="SMART" id="SM00646">
    <property type="entry name" value="Ami_3"/>
    <property type="match status" value="1"/>
</dbReference>
<dbReference type="InterPro" id="IPR003646">
    <property type="entry name" value="SH3-like_bac-type"/>
</dbReference>
<feature type="chain" id="PRO_5045158611" description="N-acetylmuramoyl-L-alanine amidase" evidence="3">
    <location>
        <begin position="26"/>
        <end position="487"/>
    </location>
</feature>
<feature type="domain" description="SLH" evidence="4">
    <location>
        <begin position="85"/>
        <end position="148"/>
    </location>
</feature>
<evidence type="ECO:0000259" key="5">
    <source>
        <dbReference type="PROSITE" id="PS51781"/>
    </source>
</evidence>
<feature type="domain" description="SLH" evidence="4">
    <location>
        <begin position="25"/>
        <end position="84"/>
    </location>
</feature>
<evidence type="ECO:0000259" key="4">
    <source>
        <dbReference type="PROSITE" id="PS51272"/>
    </source>
</evidence>
<dbReference type="InterPro" id="IPR050695">
    <property type="entry name" value="N-acetylmuramoyl_amidase_3"/>
</dbReference>
<keyword evidence="2" id="KW-0961">Cell wall biogenesis/degradation</keyword>
<feature type="signal peptide" evidence="3">
    <location>
        <begin position="1"/>
        <end position="25"/>
    </location>
</feature>
<proteinExistence type="predicted"/>
<dbReference type="PANTHER" id="PTHR30404:SF0">
    <property type="entry name" value="N-ACETYLMURAMOYL-L-ALANINE AMIDASE AMIC"/>
    <property type="match status" value="1"/>
</dbReference>
<dbReference type="PANTHER" id="PTHR30404">
    <property type="entry name" value="N-ACETYLMURAMOYL-L-ALANINE AMIDASE"/>
    <property type="match status" value="1"/>
</dbReference>
<dbReference type="SUPFAM" id="SSF53187">
    <property type="entry name" value="Zn-dependent exopeptidases"/>
    <property type="match status" value="1"/>
</dbReference>
<dbReference type="CDD" id="cd02696">
    <property type="entry name" value="MurNAc-LAA"/>
    <property type="match status" value="1"/>
</dbReference>
<keyword evidence="3" id="KW-0732">Signal</keyword>
<dbReference type="SMART" id="SM00287">
    <property type="entry name" value="SH3b"/>
    <property type="match status" value="1"/>
</dbReference>
<dbReference type="Pfam" id="PF00395">
    <property type="entry name" value="SLH"/>
    <property type="match status" value="2"/>
</dbReference>